<evidence type="ECO:0000259" key="16">
    <source>
        <dbReference type="PROSITE" id="PS50102"/>
    </source>
</evidence>
<dbReference type="InterPro" id="IPR047575">
    <property type="entry name" value="Sm"/>
</dbReference>
<dbReference type="Pfam" id="PF00076">
    <property type="entry name" value="RRM_1"/>
    <property type="match status" value="1"/>
</dbReference>
<dbReference type="PROSITE" id="PS52002">
    <property type="entry name" value="SM"/>
    <property type="match status" value="1"/>
</dbReference>
<keyword evidence="19" id="KW-1185">Reference proteome</keyword>
<dbReference type="GO" id="GO:0120115">
    <property type="term" value="C:Lsm2-8 complex"/>
    <property type="evidence" value="ECO:0007669"/>
    <property type="project" value="UniProtKB-ARBA"/>
</dbReference>
<evidence type="ECO:0000256" key="7">
    <source>
        <dbReference type="ARBA" id="ARBA00022728"/>
    </source>
</evidence>
<evidence type="ECO:0000256" key="9">
    <source>
        <dbReference type="ARBA" id="ARBA00022884"/>
    </source>
</evidence>
<dbReference type="FunFam" id="3.30.70.330:FF:000329">
    <property type="entry name" value="splicing factor U2AF-associated protein 2"/>
    <property type="match status" value="1"/>
</dbReference>
<keyword evidence="8" id="KW-0677">Repeat</keyword>
<dbReference type="SMART" id="SM00360">
    <property type="entry name" value="RRM"/>
    <property type="match status" value="1"/>
</dbReference>
<dbReference type="Proteomes" id="UP001151529">
    <property type="component" value="Chromosome 8"/>
</dbReference>
<feature type="region of interest" description="Disordered" evidence="15">
    <location>
        <begin position="164"/>
        <end position="214"/>
    </location>
</feature>
<evidence type="ECO:0000256" key="15">
    <source>
        <dbReference type="SAM" id="MobiDB-lite"/>
    </source>
</evidence>
<keyword evidence="11" id="KW-0539">Nucleus</keyword>
<dbReference type="AlphaFoldDB" id="A0A9Q0PKV0"/>
<dbReference type="CDD" id="cd01726">
    <property type="entry name" value="LSm6"/>
    <property type="match status" value="1"/>
</dbReference>
<reference evidence="18" key="1">
    <citation type="submission" date="2022-11" db="EMBL/GenBank/DDBJ databases">
        <authorList>
            <person name="Hyden B.L."/>
            <person name="Feng K."/>
            <person name="Yates T."/>
            <person name="Jawdy S."/>
            <person name="Smart L.B."/>
            <person name="Muchero W."/>
        </authorList>
    </citation>
    <scope>NUCLEOTIDE SEQUENCE</scope>
    <source>
        <tissue evidence="18">Shoot tip</tissue>
    </source>
</reference>
<dbReference type="CDD" id="cd12281">
    <property type="entry name" value="RRM1_TatSF1_like"/>
    <property type="match status" value="1"/>
</dbReference>
<feature type="compositionally biased region" description="Basic and acidic residues" evidence="15">
    <location>
        <begin position="304"/>
        <end position="321"/>
    </location>
</feature>
<evidence type="ECO:0000256" key="6">
    <source>
        <dbReference type="ARBA" id="ARBA00022664"/>
    </source>
</evidence>
<dbReference type="GO" id="GO:0005684">
    <property type="term" value="C:U2-type spliceosomal complex"/>
    <property type="evidence" value="ECO:0007669"/>
    <property type="project" value="UniProtKB-ARBA"/>
</dbReference>
<dbReference type="InterPro" id="IPR034393">
    <property type="entry name" value="TatSF1-like"/>
</dbReference>
<evidence type="ECO:0000313" key="19">
    <source>
        <dbReference type="Proteomes" id="UP001151529"/>
    </source>
</evidence>
<evidence type="ECO:0000256" key="5">
    <source>
        <dbReference type="ARBA" id="ARBA00022490"/>
    </source>
</evidence>
<dbReference type="InterPro" id="IPR025640">
    <property type="entry name" value="GYF_2"/>
</dbReference>
<dbReference type="GO" id="GO:0005737">
    <property type="term" value="C:cytoplasm"/>
    <property type="evidence" value="ECO:0007669"/>
    <property type="project" value="UniProtKB-SubCell"/>
</dbReference>
<evidence type="ECO:0000256" key="1">
    <source>
        <dbReference type="ARBA" id="ARBA00004123"/>
    </source>
</evidence>
<dbReference type="OrthoDB" id="10258585at2759"/>
<comment type="subcellular location">
    <subcellularLocation>
        <location evidence="2">Cytoplasm</location>
    </subcellularLocation>
    <subcellularLocation>
        <location evidence="1">Nucleus</location>
    </subcellularLocation>
</comment>
<evidence type="ECO:0000313" key="18">
    <source>
        <dbReference type="EMBL" id="KAJ6690072.1"/>
    </source>
</evidence>
<feature type="domain" description="Sm" evidence="17">
    <location>
        <begin position="582"/>
        <end position="654"/>
    </location>
</feature>
<dbReference type="Pfam" id="PF14237">
    <property type="entry name" value="GYF_2"/>
    <property type="match status" value="1"/>
</dbReference>
<dbReference type="InterPro" id="IPR035979">
    <property type="entry name" value="RBD_domain_sf"/>
</dbReference>
<protein>
    <recommendedName>
        <fullName evidence="20">RRM domain-containing protein</fullName>
    </recommendedName>
</protein>
<feature type="compositionally biased region" description="Polar residues" evidence="15">
    <location>
        <begin position="1"/>
        <end position="18"/>
    </location>
</feature>
<organism evidence="18 19">
    <name type="scientific">Salix viminalis</name>
    <name type="common">Common osier</name>
    <name type="synonym">Basket willow</name>
    <dbReference type="NCBI Taxonomy" id="40686"/>
    <lineage>
        <taxon>Eukaryota</taxon>
        <taxon>Viridiplantae</taxon>
        <taxon>Streptophyta</taxon>
        <taxon>Embryophyta</taxon>
        <taxon>Tracheophyta</taxon>
        <taxon>Spermatophyta</taxon>
        <taxon>Magnoliopsida</taxon>
        <taxon>eudicotyledons</taxon>
        <taxon>Gunneridae</taxon>
        <taxon>Pentapetalae</taxon>
        <taxon>rosids</taxon>
        <taxon>fabids</taxon>
        <taxon>Malpighiales</taxon>
        <taxon>Salicaceae</taxon>
        <taxon>Saliceae</taxon>
        <taxon>Salix</taxon>
    </lineage>
</organism>
<comment type="caution">
    <text evidence="18">The sequence shown here is derived from an EMBL/GenBank/DDBJ whole genome shotgun (WGS) entry which is preliminary data.</text>
</comment>
<dbReference type="PROSITE" id="PS50102">
    <property type="entry name" value="RRM"/>
    <property type="match status" value="1"/>
</dbReference>
<dbReference type="GO" id="GO:0005686">
    <property type="term" value="C:U2 snRNP"/>
    <property type="evidence" value="ECO:0007669"/>
    <property type="project" value="TreeGrafter"/>
</dbReference>
<keyword evidence="7" id="KW-0747">Spliceosome</keyword>
<sequence length="659" mass="73682">MSSTKDSAMDNQAQQQPCSGAGDCYDDSYNMAAEVGWFILGEDQQQVGPYTFSELSEHFLNGYLLESTLVWSEGRNEWQPLSSIPELMSGISQQGSDNSTAALGNNDNEVEKLQEVREAGLEFVGLRNGSHSSNEQNAKHSTLVSPNIDEDEFEKWKREVKEAEDEAERLKNGSLSGNTGDDLGIDDPDRVLSPPDGEDEFTDDDGTTYKWDREPKSLGSSVGNGILIKSRIVEFLGFEPDKWPKTDNPSSVSGQFGLEEMTFHEQEEVFLNVNAADATLKEEVNAIDEVVGSRHNNNKRKLHDKQADKKDEQADKKEANKPPDSWFELKVNTHVYVTGLPDDVTAEEVVEVFSKCGIIKEDPETKKPRVKIYVDKETGRVKGDALVTYLKEPSVDLAVQILDGAPLRPGGTIPMSVSQAKFEQRGDRFISKQVDNKKKKKLKKVEDRILGWGGRDDAKVSIPATVVLRHLFTLSEMRADESLGSELEVDVREECVKLGPIDSIKVCEDTPHGVVLVRFKDRKRCSKVHRIDEWTMVWRSKLQLDASEFQLVELFTQDRLYLQTQKKKMSTGGEKGSTTTKTPADFLKSIRGRPVVVKLNSGVDYRGILACLDGYMNIAMEQTEEYVNGQLKNKYGDAFIRGNNVLYISTTKRTLADGA</sequence>
<keyword evidence="5" id="KW-0963">Cytoplasm</keyword>
<dbReference type="InterPro" id="IPR012677">
    <property type="entry name" value="Nucleotide-bd_a/b_plait_sf"/>
</dbReference>
<feature type="region of interest" description="Disordered" evidence="15">
    <location>
        <begin position="1"/>
        <end position="20"/>
    </location>
</feature>
<evidence type="ECO:0000256" key="10">
    <source>
        <dbReference type="ARBA" id="ARBA00023187"/>
    </source>
</evidence>
<keyword evidence="12" id="KW-0687">Ribonucleoprotein</keyword>
<accession>A0A9Q0PKV0</accession>
<dbReference type="GO" id="GO:0003723">
    <property type="term" value="F:RNA binding"/>
    <property type="evidence" value="ECO:0007669"/>
    <property type="project" value="UniProtKB-UniRule"/>
</dbReference>
<comment type="similarity">
    <text evidence="4">Belongs to the HTATSF1 family.</text>
</comment>
<comment type="function">
    <text evidence="13">Component of LSM protein complexes, which are involved in RNA processing. Component of the cytoplasmic LSM1-LSM7 complex which is involved in mRNA degradation by promoting decapping and leading to accurate 5'-3' mRNA decay. The cytoplasmic LSM1-LSM7 complex regulates developmental gene expression by the decapping of specific development-related transcripts. Component of the nuclear LSM2-LSM8 complex which is involved splicing nuclear mRNAs. LSM2-LSM8 binds directly to the U6 small nuclear RNAs (snRNAs) and is essential for accurate splicing of selected development-related mRNAs through the stabilization of the spliceosomal U6 snRNA. Plays a critical role in the regulation of development-related gene expression.</text>
</comment>
<feature type="region of interest" description="Disordered" evidence="15">
    <location>
        <begin position="127"/>
        <end position="146"/>
    </location>
</feature>
<dbReference type="SMART" id="SM00651">
    <property type="entry name" value="Sm"/>
    <property type="match status" value="1"/>
</dbReference>
<dbReference type="SUPFAM" id="SSF50182">
    <property type="entry name" value="Sm-like ribonucleoproteins"/>
    <property type="match status" value="1"/>
</dbReference>
<name>A0A9Q0PKV0_SALVM</name>
<feature type="region of interest" description="Disordered" evidence="15">
    <location>
        <begin position="289"/>
        <end position="324"/>
    </location>
</feature>
<dbReference type="PANTHER" id="PTHR15608">
    <property type="entry name" value="SPLICING FACTOR U2AF-ASSOCIATED PROTEIN 2"/>
    <property type="match status" value="1"/>
</dbReference>
<dbReference type="EMBL" id="JAPFFL010000012">
    <property type="protein sequence ID" value="KAJ6690072.1"/>
    <property type="molecule type" value="Genomic_DNA"/>
</dbReference>
<evidence type="ECO:0000256" key="3">
    <source>
        <dbReference type="ARBA" id="ARBA00006850"/>
    </source>
</evidence>
<evidence type="ECO:0000256" key="8">
    <source>
        <dbReference type="ARBA" id="ARBA00022737"/>
    </source>
</evidence>
<proteinExistence type="inferred from homology"/>
<evidence type="ECO:0000256" key="13">
    <source>
        <dbReference type="ARBA" id="ARBA00054684"/>
    </source>
</evidence>
<evidence type="ECO:0000256" key="2">
    <source>
        <dbReference type="ARBA" id="ARBA00004496"/>
    </source>
</evidence>
<dbReference type="FunFam" id="2.30.30.100:FF:000010">
    <property type="entry name" value="U6 snRNA-associated Sm-like protein LSm6"/>
    <property type="match status" value="1"/>
</dbReference>
<evidence type="ECO:0000256" key="12">
    <source>
        <dbReference type="ARBA" id="ARBA00023274"/>
    </source>
</evidence>
<gene>
    <name evidence="18" type="ORF">OIU85_006363</name>
</gene>
<dbReference type="InterPro" id="IPR001163">
    <property type="entry name" value="Sm_dom_euk/arc"/>
</dbReference>
<dbReference type="InterPro" id="IPR034392">
    <property type="entry name" value="TatSF1-like_RRM1"/>
</dbReference>
<dbReference type="GO" id="GO:0000398">
    <property type="term" value="P:mRNA splicing, via spliceosome"/>
    <property type="evidence" value="ECO:0007669"/>
    <property type="project" value="InterPro"/>
</dbReference>
<dbReference type="Pfam" id="PF01423">
    <property type="entry name" value="LSM"/>
    <property type="match status" value="1"/>
</dbReference>
<dbReference type="PANTHER" id="PTHR15608:SF0">
    <property type="entry name" value="HIV TAT-SPECIFIC FACTOR 1"/>
    <property type="match status" value="1"/>
</dbReference>
<evidence type="ECO:0000256" key="14">
    <source>
        <dbReference type="PROSITE-ProRule" id="PRU00176"/>
    </source>
</evidence>
<dbReference type="Gene3D" id="3.30.70.330">
    <property type="match status" value="2"/>
</dbReference>
<dbReference type="SUPFAM" id="SSF55277">
    <property type="entry name" value="GYF domain"/>
    <property type="match status" value="1"/>
</dbReference>
<feature type="compositionally biased region" description="Polar residues" evidence="15">
    <location>
        <begin position="129"/>
        <end position="145"/>
    </location>
</feature>
<evidence type="ECO:0008006" key="20">
    <source>
        <dbReference type="Google" id="ProtNLM"/>
    </source>
</evidence>
<dbReference type="SUPFAM" id="SSF54928">
    <property type="entry name" value="RNA-binding domain, RBD"/>
    <property type="match status" value="2"/>
</dbReference>
<dbReference type="InterPro" id="IPR035445">
    <property type="entry name" value="GYF-like_dom_sf"/>
</dbReference>
<dbReference type="InterPro" id="IPR000504">
    <property type="entry name" value="RRM_dom"/>
</dbReference>
<dbReference type="InterPro" id="IPR010920">
    <property type="entry name" value="LSM_dom_sf"/>
</dbReference>
<keyword evidence="6" id="KW-0507">mRNA processing</keyword>
<dbReference type="Gene3D" id="2.30.30.100">
    <property type="match status" value="1"/>
</dbReference>
<keyword evidence="9 14" id="KW-0694">RNA-binding</keyword>
<evidence type="ECO:0000259" key="17">
    <source>
        <dbReference type="PROSITE" id="PS52002"/>
    </source>
</evidence>
<evidence type="ECO:0000256" key="4">
    <source>
        <dbReference type="ARBA" id="ARBA00007747"/>
    </source>
</evidence>
<comment type="similarity">
    <text evidence="3">Belongs to the snRNP Sm proteins family.</text>
</comment>
<reference evidence="18" key="2">
    <citation type="journal article" date="2023" name="Int. J. Mol. Sci.">
        <title>De Novo Assembly and Annotation of 11 Diverse Shrub Willow (Salix) Genomes Reveals Novel Gene Organization in Sex-Linked Regions.</title>
        <authorList>
            <person name="Hyden B."/>
            <person name="Feng K."/>
            <person name="Yates T.B."/>
            <person name="Jawdy S."/>
            <person name="Cereghino C."/>
            <person name="Smart L.B."/>
            <person name="Muchero W."/>
        </authorList>
    </citation>
    <scope>NUCLEOTIDE SEQUENCE [LARGE SCALE GENOMIC DNA]</scope>
    <source>
        <tissue evidence="18">Shoot tip</tissue>
    </source>
</reference>
<feature type="domain" description="RRM" evidence="16">
    <location>
        <begin position="333"/>
        <end position="420"/>
    </location>
</feature>
<keyword evidence="10" id="KW-0508">mRNA splicing</keyword>
<feature type="compositionally biased region" description="Acidic residues" evidence="15">
    <location>
        <begin position="196"/>
        <end position="206"/>
    </location>
</feature>
<evidence type="ECO:0000256" key="11">
    <source>
        <dbReference type="ARBA" id="ARBA00023242"/>
    </source>
</evidence>
<dbReference type="FunFam" id="3.30.70.330:FF:000105">
    <property type="entry name" value="HIV Tat-specific factor 1 homolog"/>
    <property type="match status" value="1"/>
</dbReference>